<dbReference type="InterPro" id="IPR036390">
    <property type="entry name" value="WH_DNA-bd_sf"/>
</dbReference>
<dbReference type="GO" id="GO:0045892">
    <property type="term" value="P:negative regulation of DNA-templated transcription"/>
    <property type="evidence" value="ECO:0007669"/>
    <property type="project" value="TreeGrafter"/>
</dbReference>
<dbReference type="SMART" id="SM00345">
    <property type="entry name" value="HTH_GNTR"/>
    <property type="match status" value="1"/>
</dbReference>
<dbReference type="CDD" id="cd07377">
    <property type="entry name" value="WHTH_GntR"/>
    <property type="match status" value="1"/>
</dbReference>
<evidence type="ECO:0000313" key="5">
    <source>
        <dbReference type="EMBL" id="KGM98288.1"/>
    </source>
</evidence>
<dbReference type="Pfam" id="PF00392">
    <property type="entry name" value="GntR"/>
    <property type="match status" value="1"/>
</dbReference>
<sequence length="242" mass="28522">MLDKKSDIPLYIQLYNIFKEKIESGTMQSGFKLPSENELSEDYKVSRATVRQTLSELEKYGYIYKERGKGSFVSVRPFSQNLSNLYNFSDEIKKYGKIPKYKLISLDIIIPKRNVSEIMNLTSEDKVYRIEIIRKIENEPILFETTYLPTKRFKDFETIDLNKKALYDILRYDYNVNFSKAKQTFYPVLANNTVKKYLDANIKEPLACMNVERISYEKQTVIEYTVALVKGEKFRYSIDLTD</sequence>
<keyword evidence="1" id="KW-0805">Transcription regulation</keyword>
<evidence type="ECO:0000256" key="2">
    <source>
        <dbReference type="ARBA" id="ARBA00023125"/>
    </source>
</evidence>
<proteinExistence type="predicted"/>
<dbReference type="SUPFAM" id="SSF64288">
    <property type="entry name" value="Chorismate lyase-like"/>
    <property type="match status" value="1"/>
</dbReference>
<keyword evidence="3" id="KW-0804">Transcription</keyword>
<dbReference type="SMART" id="SM00866">
    <property type="entry name" value="UTRA"/>
    <property type="match status" value="1"/>
</dbReference>
<organism evidence="5 6">
    <name type="scientific">Clostridium novyi A str. 4552</name>
    <dbReference type="NCBI Taxonomy" id="1444289"/>
    <lineage>
        <taxon>Bacteria</taxon>
        <taxon>Bacillati</taxon>
        <taxon>Bacillota</taxon>
        <taxon>Clostridia</taxon>
        <taxon>Eubacteriales</taxon>
        <taxon>Clostridiaceae</taxon>
        <taxon>Clostridium</taxon>
    </lineage>
</organism>
<accession>A0A0A0ICN9</accession>
<feature type="domain" description="HTH gntR-type" evidence="4">
    <location>
        <begin position="8"/>
        <end position="76"/>
    </location>
</feature>
<protein>
    <submittedName>
        <fullName evidence="5">GntR family transcriptional regulator</fullName>
    </submittedName>
</protein>
<dbReference type="PANTHER" id="PTHR44846">
    <property type="entry name" value="MANNOSYL-D-GLYCERATE TRANSPORT/METABOLISM SYSTEM REPRESSOR MNGR-RELATED"/>
    <property type="match status" value="1"/>
</dbReference>
<dbReference type="InterPro" id="IPR000524">
    <property type="entry name" value="Tscrpt_reg_HTH_GntR"/>
</dbReference>
<dbReference type="Gene3D" id="3.40.1410.10">
    <property type="entry name" value="Chorismate lyase-like"/>
    <property type="match status" value="1"/>
</dbReference>
<dbReference type="InterPro" id="IPR028978">
    <property type="entry name" value="Chorismate_lyase_/UTRA_dom_sf"/>
</dbReference>
<evidence type="ECO:0000256" key="1">
    <source>
        <dbReference type="ARBA" id="ARBA00023015"/>
    </source>
</evidence>
<dbReference type="PANTHER" id="PTHR44846:SF1">
    <property type="entry name" value="MANNOSYL-D-GLYCERATE TRANSPORT_METABOLISM SYSTEM REPRESSOR MNGR-RELATED"/>
    <property type="match status" value="1"/>
</dbReference>
<dbReference type="SUPFAM" id="SSF46785">
    <property type="entry name" value="Winged helix' DNA-binding domain"/>
    <property type="match status" value="1"/>
</dbReference>
<dbReference type="InterPro" id="IPR036388">
    <property type="entry name" value="WH-like_DNA-bd_sf"/>
</dbReference>
<keyword evidence="2" id="KW-0238">DNA-binding</keyword>
<dbReference type="GO" id="GO:0003700">
    <property type="term" value="F:DNA-binding transcription factor activity"/>
    <property type="evidence" value="ECO:0007669"/>
    <property type="project" value="InterPro"/>
</dbReference>
<gene>
    <name evidence="5" type="ORF">Z968_00710</name>
</gene>
<dbReference type="Proteomes" id="UP000030012">
    <property type="component" value="Unassembled WGS sequence"/>
</dbReference>
<dbReference type="GO" id="GO:0003677">
    <property type="term" value="F:DNA binding"/>
    <property type="evidence" value="ECO:0007669"/>
    <property type="project" value="UniProtKB-KW"/>
</dbReference>
<dbReference type="Pfam" id="PF07702">
    <property type="entry name" value="UTRA"/>
    <property type="match status" value="1"/>
</dbReference>
<name>A0A0A0ICN9_CLONO</name>
<dbReference type="InterPro" id="IPR011663">
    <property type="entry name" value="UTRA"/>
</dbReference>
<dbReference type="RefSeq" id="WP_039251979.1">
    <property type="nucleotide sequence ID" value="NZ_JENJ01000002.1"/>
</dbReference>
<dbReference type="PROSITE" id="PS50949">
    <property type="entry name" value="HTH_GNTR"/>
    <property type="match status" value="1"/>
</dbReference>
<dbReference type="OrthoDB" id="457376at2"/>
<reference evidence="5 6" key="1">
    <citation type="submission" date="2014-01" db="EMBL/GenBank/DDBJ databases">
        <title>Plasmidome dynamics in the species complex Clostridium novyi sensu lato converts strains of independent lineages into distinctly different pathogens.</title>
        <authorList>
            <person name="Skarin H."/>
            <person name="Segerman B."/>
        </authorList>
    </citation>
    <scope>NUCLEOTIDE SEQUENCE [LARGE SCALE GENOMIC DNA]</scope>
    <source>
        <strain evidence="5 6">4552</strain>
    </source>
</reference>
<dbReference type="AlphaFoldDB" id="A0A0A0ICN9"/>
<evidence type="ECO:0000256" key="3">
    <source>
        <dbReference type="ARBA" id="ARBA00023163"/>
    </source>
</evidence>
<evidence type="ECO:0000259" key="4">
    <source>
        <dbReference type="PROSITE" id="PS50949"/>
    </source>
</evidence>
<comment type="caution">
    <text evidence="5">The sequence shown here is derived from an EMBL/GenBank/DDBJ whole genome shotgun (WGS) entry which is preliminary data.</text>
</comment>
<dbReference type="Gene3D" id="1.10.10.10">
    <property type="entry name" value="Winged helix-like DNA-binding domain superfamily/Winged helix DNA-binding domain"/>
    <property type="match status" value="1"/>
</dbReference>
<dbReference type="PRINTS" id="PR00035">
    <property type="entry name" value="HTHGNTR"/>
</dbReference>
<dbReference type="InterPro" id="IPR050679">
    <property type="entry name" value="Bact_HTH_transcr_reg"/>
</dbReference>
<dbReference type="EMBL" id="JENJ01000002">
    <property type="protein sequence ID" value="KGM98288.1"/>
    <property type="molecule type" value="Genomic_DNA"/>
</dbReference>
<evidence type="ECO:0000313" key="6">
    <source>
        <dbReference type="Proteomes" id="UP000030012"/>
    </source>
</evidence>